<dbReference type="Proteomes" id="UP000600307">
    <property type="component" value="Unassembled WGS sequence"/>
</dbReference>
<evidence type="ECO:0000259" key="1">
    <source>
        <dbReference type="Pfam" id="PF00535"/>
    </source>
</evidence>
<accession>A0ABS0DQP1</accession>
<gene>
    <name evidence="2" type="ORF">IV431_11290</name>
</gene>
<dbReference type="Gene3D" id="3.90.550.10">
    <property type="entry name" value="Spore Coat Polysaccharide Biosynthesis Protein SpsA, Chain A"/>
    <property type="match status" value="1"/>
</dbReference>
<dbReference type="EMBL" id="JADOBH010000002">
    <property type="protein sequence ID" value="MBF7956140.1"/>
    <property type="molecule type" value="Genomic_DNA"/>
</dbReference>
<sequence>MQVTIDGVPYAPACNSGAQIGIAITTHNRPAVLAKTIEQHLKYLPAGAKLIVIDDGSVPVATAAGIEIIRHEKSLGIVASKNRSLEALIDAGCEHLFLWDDDAYPISDNWHVPYVESPEPHLAYQFLDVSTPHKIKDMTILYRDDRHIAYTGQRGVMLYYHRSAIEKVGGFDPVYGRGMYEHPDLALRIHNAGLSTWAFADVDGSEKLIHSLDEHMSVERSVPRPDREALVKRNVGIYNSRRDSGYTGFAPYRRERDVVITTLLTSQLDPQRAAPMKPDEAVLSAWSSSICGADAVVLADQLTVAPAGASLVTVPPVQMSPYFARWVHIYQYLRAHPEYRFVWCTDGTDVEMLREPWAEMVPGKIYVGSEHKTYADGWMKANHHGRAYGEFIDQYRDEPLLNAGLLGGSRDDVMEFAHRIIRLHYRIESQRFWKMETAPATSVDMGAFGMAAKSFGDRVVTGPKVHTVFKSDDGMGKEFAWWKHK</sequence>
<comment type="caution">
    <text evidence="2">The sequence shown here is derived from an EMBL/GenBank/DDBJ whole genome shotgun (WGS) entry which is preliminary data.</text>
</comment>
<name>A0ABS0DQP1_9GAMM</name>
<dbReference type="RefSeq" id="WP_195817274.1">
    <property type="nucleotide sequence ID" value="NZ_JADOBH010000002.1"/>
</dbReference>
<proteinExistence type="predicted"/>
<reference evidence="2 3" key="1">
    <citation type="submission" date="2020-11" db="EMBL/GenBank/DDBJ databases">
        <title>Taxonomic investigation of Rahnella spp.</title>
        <authorList>
            <person name="Lee S.D."/>
        </authorList>
    </citation>
    <scope>NUCLEOTIDE SEQUENCE [LARGE SCALE GENOMIC DNA]</scope>
    <source>
        <strain evidence="2 3">SAP-10</strain>
    </source>
</reference>
<evidence type="ECO:0000313" key="2">
    <source>
        <dbReference type="EMBL" id="MBF7956140.1"/>
    </source>
</evidence>
<dbReference type="InterPro" id="IPR001173">
    <property type="entry name" value="Glyco_trans_2-like"/>
</dbReference>
<dbReference type="InterPro" id="IPR029044">
    <property type="entry name" value="Nucleotide-diphossugar_trans"/>
</dbReference>
<organism evidence="2 3">
    <name type="scientific">Rahnella victoriana</name>
    <dbReference type="NCBI Taxonomy" id="1510570"/>
    <lineage>
        <taxon>Bacteria</taxon>
        <taxon>Pseudomonadati</taxon>
        <taxon>Pseudomonadota</taxon>
        <taxon>Gammaproteobacteria</taxon>
        <taxon>Enterobacterales</taxon>
        <taxon>Yersiniaceae</taxon>
        <taxon>Rahnella</taxon>
    </lineage>
</organism>
<feature type="domain" description="Glycosyltransferase 2-like" evidence="1">
    <location>
        <begin position="22"/>
        <end position="107"/>
    </location>
</feature>
<dbReference type="Pfam" id="PF00535">
    <property type="entry name" value="Glycos_transf_2"/>
    <property type="match status" value="1"/>
</dbReference>
<keyword evidence="3" id="KW-1185">Reference proteome</keyword>
<protein>
    <submittedName>
        <fullName evidence="2">Glycosyltransferase family 2 protein</fullName>
    </submittedName>
</protein>
<dbReference type="SUPFAM" id="SSF53448">
    <property type="entry name" value="Nucleotide-diphospho-sugar transferases"/>
    <property type="match status" value="1"/>
</dbReference>
<evidence type="ECO:0000313" key="3">
    <source>
        <dbReference type="Proteomes" id="UP000600307"/>
    </source>
</evidence>